<comment type="caution">
    <text evidence="1">The sequence shown here is derived from an EMBL/GenBank/DDBJ whole genome shotgun (WGS) entry which is preliminary data.</text>
</comment>
<dbReference type="AlphaFoldDB" id="A0AAE4TH16"/>
<accession>A0AAE4TH16</accession>
<dbReference type="EMBL" id="JASGOQ010000001">
    <property type="protein sequence ID" value="MDV5391766.1"/>
    <property type="molecule type" value="Genomic_DNA"/>
</dbReference>
<proteinExistence type="predicted"/>
<name>A0AAE4TH16_9GAMM</name>
<reference evidence="1" key="1">
    <citation type="submission" date="2023-05" db="EMBL/GenBank/DDBJ databases">
        <title>Colonisation of extended spectrum b-lactamase- and carbapenemase-producing bacteria on hospital surfaces from low- and middle-income countries.</title>
        <authorList>
            <person name="Nieto-Rosado M."/>
            <person name="Sands K."/>
            <person name="Iregbu K."/>
            <person name="Zahra R."/>
            <person name="Mazarati J.B."/>
            <person name="Mehtar S."/>
            <person name="Barnards-Group B."/>
            <person name="Walsh T.R."/>
        </authorList>
    </citation>
    <scope>NUCLEOTIDE SEQUENCE</scope>
    <source>
        <strain evidence="1">PP-E493</strain>
    </source>
</reference>
<sequence length="158" mass="18072">MREYDGIEVRYRRPDADLAKSLQVLENLLGFAPEPQQLDFDLSFWAGGAGVLDKLAISCNITPEQWQTLKQKLDLYSPEEMVARDDCREDFIWLVADDEECCDILATSAQFINDNKAAFQETCLESHAIYFSYMSDVNGWTAVWELGGRINYAYFCQG</sequence>
<organism evidence="1 2">
    <name type="scientific">Shewanella xiamenensis</name>
    <dbReference type="NCBI Taxonomy" id="332186"/>
    <lineage>
        <taxon>Bacteria</taxon>
        <taxon>Pseudomonadati</taxon>
        <taxon>Pseudomonadota</taxon>
        <taxon>Gammaproteobacteria</taxon>
        <taxon>Alteromonadales</taxon>
        <taxon>Shewanellaceae</taxon>
        <taxon>Shewanella</taxon>
    </lineage>
</organism>
<dbReference type="Proteomes" id="UP001187859">
    <property type="component" value="Unassembled WGS sequence"/>
</dbReference>
<evidence type="ECO:0000313" key="2">
    <source>
        <dbReference type="Proteomes" id="UP001187859"/>
    </source>
</evidence>
<dbReference type="RefSeq" id="WP_317520303.1">
    <property type="nucleotide sequence ID" value="NZ_JASGOQ010000001.1"/>
</dbReference>
<evidence type="ECO:0000313" key="1">
    <source>
        <dbReference type="EMBL" id="MDV5391766.1"/>
    </source>
</evidence>
<protein>
    <submittedName>
        <fullName evidence="1">Uncharacterized protein</fullName>
    </submittedName>
</protein>
<gene>
    <name evidence="1" type="ORF">QM089_16220</name>
</gene>